<proteinExistence type="predicted"/>
<evidence type="ECO:0000313" key="3">
    <source>
        <dbReference type="Proteomes" id="UP000579647"/>
    </source>
</evidence>
<dbReference type="InterPro" id="IPR053141">
    <property type="entry name" value="Mycobact_SerProt_Inhib_Rv3364c"/>
</dbReference>
<protein>
    <submittedName>
        <fullName evidence="2">Putative regulator of Ras-like GTPase activity (Roadblock/LC7/MglB family)</fullName>
    </submittedName>
</protein>
<gene>
    <name evidence="2" type="ORF">HNR07_005491</name>
</gene>
<dbReference type="PANTHER" id="PTHR36222">
    <property type="entry name" value="SERINE PROTEASE INHIBITOR RV3364C"/>
    <property type="match status" value="1"/>
</dbReference>
<reference evidence="2 3" key="1">
    <citation type="submission" date="2020-08" db="EMBL/GenBank/DDBJ databases">
        <title>Sequencing the genomes of 1000 actinobacteria strains.</title>
        <authorList>
            <person name="Klenk H.-P."/>
        </authorList>
    </citation>
    <scope>NUCLEOTIDE SEQUENCE [LARGE SCALE GENOMIC DNA]</scope>
    <source>
        <strain evidence="2 3">DSM 44598</strain>
    </source>
</reference>
<dbReference type="Proteomes" id="UP000579647">
    <property type="component" value="Unassembled WGS sequence"/>
</dbReference>
<dbReference type="Pfam" id="PF03259">
    <property type="entry name" value="Robl_LC7"/>
    <property type="match status" value="1"/>
</dbReference>
<dbReference type="AlphaFoldDB" id="A0A840WDZ5"/>
<sequence>MSITTPAPPRLMNTASLDPEHHGQLQDLLDGLLRDTAASYGVVFGTHGLHLLRSGDLDQVGAESITAVMTNVLLLSRGLGKLTDKGEAETIVVRYSSGALVLAPVGGSFGLGLLTDDVEKLGQIAYAIARFTTRAAHLLPADILSSTGGVLPAAGVSR</sequence>
<evidence type="ECO:0000259" key="1">
    <source>
        <dbReference type="SMART" id="SM00960"/>
    </source>
</evidence>
<dbReference type="PANTHER" id="PTHR36222:SF1">
    <property type="entry name" value="SERINE PROTEASE INHIBITOR RV3364C"/>
    <property type="match status" value="1"/>
</dbReference>
<feature type="domain" description="Roadblock/LAMTOR2" evidence="1">
    <location>
        <begin position="25"/>
        <end position="115"/>
    </location>
</feature>
<organism evidence="2 3">
    <name type="scientific">Nocardiopsis metallicus</name>
    <dbReference type="NCBI Taxonomy" id="179819"/>
    <lineage>
        <taxon>Bacteria</taxon>
        <taxon>Bacillati</taxon>
        <taxon>Actinomycetota</taxon>
        <taxon>Actinomycetes</taxon>
        <taxon>Streptosporangiales</taxon>
        <taxon>Nocardiopsidaceae</taxon>
        <taxon>Nocardiopsis</taxon>
    </lineage>
</organism>
<dbReference type="SMART" id="SM00960">
    <property type="entry name" value="Robl_LC7"/>
    <property type="match status" value="1"/>
</dbReference>
<name>A0A840WDZ5_9ACTN</name>
<dbReference type="Gene3D" id="3.30.450.30">
    <property type="entry name" value="Dynein light chain 2a, cytoplasmic"/>
    <property type="match status" value="1"/>
</dbReference>
<dbReference type="EMBL" id="JACHDO010000001">
    <property type="protein sequence ID" value="MBB5494354.1"/>
    <property type="molecule type" value="Genomic_DNA"/>
</dbReference>
<accession>A0A840WDZ5</accession>
<dbReference type="RefSeq" id="WP_184367720.1">
    <property type="nucleotide sequence ID" value="NZ_BAAAKM010000059.1"/>
</dbReference>
<dbReference type="InterPro" id="IPR004942">
    <property type="entry name" value="Roadblock/LAMTOR2_dom"/>
</dbReference>
<keyword evidence="3" id="KW-1185">Reference proteome</keyword>
<evidence type="ECO:0000313" key="2">
    <source>
        <dbReference type="EMBL" id="MBB5494354.1"/>
    </source>
</evidence>
<comment type="caution">
    <text evidence="2">The sequence shown here is derived from an EMBL/GenBank/DDBJ whole genome shotgun (WGS) entry which is preliminary data.</text>
</comment>
<dbReference type="SUPFAM" id="SSF103196">
    <property type="entry name" value="Roadblock/LC7 domain"/>
    <property type="match status" value="1"/>
</dbReference>